<feature type="compositionally biased region" description="Low complexity" evidence="1">
    <location>
        <begin position="7"/>
        <end position="22"/>
    </location>
</feature>
<sequence length="519" mass="58552">MKKSKYLSSSSPSSSSSSSLISPIPKGGLSDLILLKIINDLECNQDIVCLLMTCKAYYREFMKQYEKVITFKVSEPFEGFWSSEKVNFDFQGDIPDILALFSSIDSLKIEFMSIIPPSFPNITQWPCTLTSLYIESPTVLPVGIQFPVTLTSLIIAYFHFSGTFSLDLSNLIVLADLDVRSPTTSSDLIPATNIRFPNPSSSLTSLNLCIPLDTTTMTQSFFPTNLQVLRMGLKYFGSTKPPPTVTRMDIRCDVKIPNNFFPPSLLELTIVLVHEATLDPWMLKQGLKYLHIRSDKAFSITPEIIPDSVTFLSINVDSPNQAVFPSKLEVLSTTINFTSPSNYPPTLRELVSCKSSHPPPIIYLPTSLEEVCWLLVKIKDTNIYTLPTTMIINNDNSSPTDNPPHFILPYRLKNLLVLKLGDFKKDFSIRIDQIINCSNVEHLVVGSRFNLNIRRLDNGDVMLNCGDTFFGGIYRQQRRMENISIENRSALDFRALYLNFKVKGNHIYIYPSNTPIENK</sequence>
<dbReference type="AlphaFoldDB" id="F4Q779"/>
<dbReference type="RefSeq" id="XP_004354645.1">
    <property type="nucleotide sequence ID" value="XM_004354593.1"/>
</dbReference>
<feature type="region of interest" description="Disordered" evidence="1">
    <location>
        <begin position="1"/>
        <end position="22"/>
    </location>
</feature>
<proteinExistence type="predicted"/>
<gene>
    <name evidence="2" type="ORF">DFA_09291</name>
</gene>
<dbReference type="KEGG" id="dfa:DFA_09291"/>
<evidence type="ECO:0000256" key="1">
    <source>
        <dbReference type="SAM" id="MobiDB-lite"/>
    </source>
</evidence>
<evidence type="ECO:0000313" key="3">
    <source>
        <dbReference type="Proteomes" id="UP000007797"/>
    </source>
</evidence>
<dbReference type="GeneID" id="14868296"/>
<protein>
    <recommendedName>
        <fullName evidence="4">F-box domain-containing protein</fullName>
    </recommendedName>
</protein>
<evidence type="ECO:0008006" key="4">
    <source>
        <dbReference type="Google" id="ProtNLM"/>
    </source>
</evidence>
<accession>F4Q779</accession>
<keyword evidence="3" id="KW-1185">Reference proteome</keyword>
<name>F4Q779_CACFS</name>
<evidence type="ECO:0000313" key="2">
    <source>
        <dbReference type="EMBL" id="EGG16261.1"/>
    </source>
</evidence>
<dbReference type="Proteomes" id="UP000007797">
    <property type="component" value="Unassembled WGS sequence"/>
</dbReference>
<organism evidence="2 3">
    <name type="scientific">Cavenderia fasciculata</name>
    <name type="common">Slime mold</name>
    <name type="synonym">Dictyostelium fasciculatum</name>
    <dbReference type="NCBI Taxonomy" id="261658"/>
    <lineage>
        <taxon>Eukaryota</taxon>
        <taxon>Amoebozoa</taxon>
        <taxon>Evosea</taxon>
        <taxon>Eumycetozoa</taxon>
        <taxon>Dictyostelia</taxon>
        <taxon>Acytosteliales</taxon>
        <taxon>Cavenderiaceae</taxon>
        <taxon>Cavenderia</taxon>
    </lineage>
</organism>
<dbReference type="EMBL" id="GL883024">
    <property type="protein sequence ID" value="EGG16261.1"/>
    <property type="molecule type" value="Genomic_DNA"/>
</dbReference>
<reference evidence="3" key="1">
    <citation type="journal article" date="2011" name="Genome Res.">
        <title>Phylogeny-wide analysis of social amoeba genomes highlights ancient origins for complex intercellular communication.</title>
        <authorList>
            <person name="Heidel A.J."/>
            <person name="Lawal H.M."/>
            <person name="Felder M."/>
            <person name="Schilde C."/>
            <person name="Helps N.R."/>
            <person name="Tunggal B."/>
            <person name="Rivero F."/>
            <person name="John U."/>
            <person name="Schleicher M."/>
            <person name="Eichinger L."/>
            <person name="Platzer M."/>
            <person name="Noegel A.A."/>
            <person name="Schaap P."/>
            <person name="Gloeckner G."/>
        </authorList>
    </citation>
    <scope>NUCLEOTIDE SEQUENCE [LARGE SCALE GENOMIC DNA]</scope>
    <source>
        <strain evidence="3">SH3</strain>
    </source>
</reference>